<comment type="caution">
    <text evidence="1">The sequence shown here is derived from an EMBL/GenBank/DDBJ whole genome shotgun (WGS) entry which is preliminary data.</text>
</comment>
<name>A0A080ZHX2_PHYNI</name>
<proteinExistence type="predicted"/>
<dbReference type="Proteomes" id="UP000028582">
    <property type="component" value="Unassembled WGS sequence"/>
</dbReference>
<reference evidence="1 2" key="1">
    <citation type="submission" date="2013-11" db="EMBL/GenBank/DDBJ databases">
        <title>The Genome Sequence of Phytophthora parasitica P1976.</title>
        <authorList>
            <consortium name="The Broad Institute Genomics Platform"/>
            <person name="Russ C."/>
            <person name="Tyler B."/>
            <person name="Panabieres F."/>
            <person name="Shan W."/>
            <person name="Tripathy S."/>
            <person name="Grunwald N."/>
            <person name="Machado M."/>
            <person name="Johnson C.S."/>
            <person name="Walker B."/>
            <person name="Young S."/>
            <person name="Zeng Q."/>
            <person name="Gargeya S."/>
            <person name="Fitzgerald M."/>
            <person name="Haas B."/>
            <person name="Abouelleil A."/>
            <person name="Allen A.W."/>
            <person name="Alvarado L."/>
            <person name="Arachchi H.M."/>
            <person name="Berlin A.M."/>
            <person name="Chapman S.B."/>
            <person name="Gainer-Dewar J."/>
            <person name="Goldberg J."/>
            <person name="Griggs A."/>
            <person name="Gujja S."/>
            <person name="Hansen M."/>
            <person name="Howarth C."/>
            <person name="Imamovic A."/>
            <person name="Ireland A."/>
            <person name="Larimer J."/>
            <person name="McCowan C."/>
            <person name="Murphy C."/>
            <person name="Pearson M."/>
            <person name="Poon T.W."/>
            <person name="Priest M."/>
            <person name="Roberts A."/>
            <person name="Saif S."/>
            <person name="Shea T."/>
            <person name="Sisk P."/>
            <person name="Sykes S."/>
            <person name="Wortman J."/>
            <person name="Nusbaum C."/>
            <person name="Birren B."/>
        </authorList>
    </citation>
    <scope>NUCLEOTIDE SEQUENCE [LARGE SCALE GENOMIC DNA]</scope>
    <source>
        <strain evidence="1 2">P1976</strain>
    </source>
</reference>
<evidence type="ECO:0000313" key="2">
    <source>
        <dbReference type="Proteomes" id="UP000028582"/>
    </source>
</evidence>
<evidence type="ECO:0000313" key="1">
    <source>
        <dbReference type="EMBL" id="ETO66233.1"/>
    </source>
</evidence>
<dbReference type="EMBL" id="ANJA01003045">
    <property type="protein sequence ID" value="ETO66233.1"/>
    <property type="molecule type" value="Genomic_DNA"/>
</dbReference>
<accession>A0A080ZHX2</accession>
<protein>
    <submittedName>
        <fullName evidence="1">Uncharacterized protein</fullName>
    </submittedName>
</protein>
<organism evidence="1 2">
    <name type="scientific">Phytophthora nicotianae P1976</name>
    <dbReference type="NCBI Taxonomy" id="1317066"/>
    <lineage>
        <taxon>Eukaryota</taxon>
        <taxon>Sar</taxon>
        <taxon>Stramenopiles</taxon>
        <taxon>Oomycota</taxon>
        <taxon>Peronosporomycetes</taxon>
        <taxon>Peronosporales</taxon>
        <taxon>Peronosporaceae</taxon>
        <taxon>Phytophthora</taxon>
    </lineage>
</organism>
<dbReference type="AlphaFoldDB" id="A0A080ZHX2"/>
<sequence length="48" mass="5173">MPPECHNSGASQKTTCLPAQLNAHRTNSPCAVPYGIFQVQLSTHGLHE</sequence>
<gene>
    <name evidence="1" type="ORF">F444_16523</name>
</gene>